<reference evidence="2 3" key="1">
    <citation type="submission" date="2007-03" db="EMBL/GenBank/DDBJ databases">
        <authorList>
            <person name="Stal L."/>
            <person name="Ferriera S."/>
            <person name="Johnson J."/>
            <person name="Kravitz S."/>
            <person name="Beeson K."/>
            <person name="Sutton G."/>
            <person name="Rogers Y.-H."/>
            <person name="Friedman R."/>
            <person name="Frazier M."/>
            <person name="Venter J.C."/>
        </authorList>
    </citation>
    <scope>NUCLEOTIDE SEQUENCE [LARGE SCALE GENOMIC DNA]</scope>
    <source>
        <strain evidence="2 3">CCY0110</strain>
    </source>
</reference>
<proteinExistence type="predicted"/>
<feature type="transmembrane region" description="Helical" evidence="1">
    <location>
        <begin position="184"/>
        <end position="205"/>
    </location>
</feature>
<evidence type="ECO:0000313" key="3">
    <source>
        <dbReference type="Proteomes" id="UP000003781"/>
    </source>
</evidence>
<name>A3IZL1_9CHRO</name>
<dbReference type="RefSeq" id="WP_008278827.1">
    <property type="nucleotide sequence ID" value="NZ_AAXW01000108.1"/>
</dbReference>
<dbReference type="Proteomes" id="UP000003781">
    <property type="component" value="Unassembled WGS sequence"/>
</dbReference>
<accession>A3IZL1</accession>
<keyword evidence="1" id="KW-0472">Membrane</keyword>
<comment type="caution">
    <text evidence="2">The sequence shown here is derived from an EMBL/GenBank/DDBJ whole genome shotgun (WGS) entry which is preliminary data.</text>
</comment>
<feature type="transmembrane region" description="Helical" evidence="1">
    <location>
        <begin position="20"/>
        <end position="38"/>
    </location>
</feature>
<feature type="transmembrane region" description="Helical" evidence="1">
    <location>
        <begin position="44"/>
        <end position="63"/>
    </location>
</feature>
<feature type="transmembrane region" description="Helical" evidence="1">
    <location>
        <begin position="154"/>
        <end position="172"/>
    </location>
</feature>
<organism evidence="2 3">
    <name type="scientific">Crocosphaera chwakensis CCY0110</name>
    <dbReference type="NCBI Taxonomy" id="391612"/>
    <lineage>
        <taxon>Bacteria</taxon>
        <taxon>Bacillati</taxon>
        <taxon>Cyanobacteriota</taxon>
        <taxon>Cyanophyceae</taxon>
        <taxon>Oscillatoriophycideae</taxon>
        <taxon>Chroococcales</taxon>
        <taxon>Aphanothecaceae</taxon>
        <taxon>Crocosphaera</taxon>
        <taxon>Crocosphaera chwakensis</taxon>
    </lineage>
</organism>
<sequence length="206" mass="22068">MNLTTVNNNSQKSFFSQFKALDWFCFSAGIGSVVYYLYTVPLFVLLAICVFGSLYPFLGIPFVQSSQGATIRSVKLKLGNFRLTIKLWHLLALALAIMMVFFIATPSHAFFLTTAQTKIENTICAATSGTTGTGGTGGTGTCTASALVTVIFDVVRIVVVFAVIGGVVAIVVQGQQQQDVRPAVMFVGVVFGTVLTVEAMSRWLLG</sequence>
<protein>
    <submittedName>
        <fullName evidence="2">Uncharacterized protein</fullName>
    </submittedName>
</protein>
<keyword evidence="3" id="KW-1185">Reference proteome</keyword>
<dbReference type="OrthoDB" id="9970947at2"/>
<evidence type="ECO:0000313" key="2">
    <source>
        <dbReference type="EMBL" id="EAZ88084.1"/>
    </source>
</evidence>
<keyword evidence="1" id="KW-1133">Transmembrane helix</keyword>
<dbReference type="AlphaFoldDB" id="A3IZL1"/>
<gene>
    <name evidence="2" type="ORF">CY0110_14715</name>
</gene>
<evidence type="ECO:0000256" key="1">
    <source>
        <dbReference type="SAM" id="Phobius"/>
    </source>
</evidence>
<keyword evidence="1" id="KW-0812">Transmembrane</keyword>
<feature type="transmembrane region" description="Helical" evidence="1">
    <location>
        <begin position="83"/>
        <end position="104"/>
    </location>
</feature>
<dbReference type="EMBL" id="AAXW01000108">
    <property type="protein sequence ID" value="EAZ88084.1"/>
    <property type="molecule type" value="Genomic_DNA"/>
</dbReference>